<evidence type="ECO:0000313" key="3">
    <source>
        <dbReference type="EMBL" id="KAG0250586.1"/>
    </source>
</evidence>
<feature type="domain" description="PH" evidence="2">
    <location>
        <begin position="414"/>
        <end position="571"/>
    </location>
</feature>
<protein>
    <recommendedName>
        <fullName evidence="2">PH domain-containing protein</fullName>
    </recommendedName>
</protein>
<gene>
    <name evidence="3" type="ORF">DFQ27_009332</name>
</gene>
<dbReference type="InterPro" id="IPR001849">
    <property type="entry name" value="PH_domain"/>
</dbReference>
<dbReference type="PANTHER" id="PTHR36100">
    <property type="entry name" value="BUD SITE SELECTION PROTEIN 4"/>
    <property type="match status" value="1"/>
</dbReference>
<dbReference type="GO" id="GO:0005525">
    <property type="term" value="F:GTP binding"/>
    <property type="evidence" value="ECO:0007669"/>
    <property type="project" value="TreeGrafter"/>
</dbReference>
<feature type="compositionally biased region" description="Low complexity" evidence="1">
    <location>
        <begin position="239"/>
        <end position="252"/>
    </location>
</feature>
<dbReference type="InterPro" id="IPR052007">
    <property type="entry name" value="Bud4"/>
</dbReference>
<feature type="region of interest" description="Disordered" evidence="1">
    <location>
        <begin position="319"/>
        <end position="346"/>
    </location>
</feature>
<evidence type="ECO:0000313" key="4">
    <source>
        <dbReference type="Proteomes" id="UP000807716"/>
    </source>
</evidence>
<accession>A0A9P6PPB3</accession>
<keyword evidence="4" id="KW-1185">Reference proteome</keyword>
<feature type="compositionally biased region" description="Basic residues" evidence="1">
    <location>
        <begin position="194"/>
        <end position="215"/>
    </location>
</feature>
<feature type="region of interest" description="Disordered" evidence="1">
    <location>
        <begin position="146"/>
        <end position="256"/>
    </location>
</feature>
<proteinExistence type="predicted"/>
<dbReference type="PANTHER" id="PTHR36100:SF1">
    <property type="entry name" value="BUD SITE SELECTION PROTEIN 4"/>
    <property type="match status" value="1"/>
</dbReference>
<dbReference type="EMBL" id="JAAAJB010000846">
    <property type="protein sequence ID" value="KAG0250586.1"/>
    <property type="molecule type" value="Genomic_DNA"/>
</dbReference>
<evidence type="ECO:0000259" key="2">
    <source>
        <dbReference type="PROSITE" id="PS50003"/>
    </source>
</evidence>
<feature type="compositionally biased region" description="Gly residues" evidence="1">
    <location>
        <begin position="177"/>
        <end position="191"/>
    </location>
</feature>
<feature type="compositionally biased region" description="Low complexity" evidence="1">
    <location>
        <begin position="148"/>
        <end position="176"/>
    </location>
</feature>
<reference evidence="3" key="1">
    <citation type="journal article" date="2020" name="Fungal Divers.">
        <title>Resolving the Mortierellaceae phylogeny through synthesis of multi-gene phylogenetics and phylogenomics.</title>
        <authorList>
            <person name="Vandepol N."/>
            <person name="Liber J."/>
            <person name="Desiro A."/>
            <person name="Na H."/>
            <person name="Kennedy M."/>
            <person name="Barry K."/>
            <person name="Grigoriev I.V."/>
            <person name="Miller A.N."/>
            <person name="O'Donnell K."/>
            <person name="Stajich J.E."/>
            <person name="Bonito G."/>
        </authorList>
    </citation>
    <scope>NUCLEOTIDE SEQUENCE</scope>
    <source>
        <strain evidence="3">BC1065</strain>
    </source>
</reference>
<dbReference type="PROSITE" id="PS50003">
    <property type="entry name" value="PH_DOMAIN"/>
    <property type="match status" value="1"/>
</dbReference>
<feature type="non-terminal residue" evidence="3">
    <location>
        <position position="1"/>
    </location>
</feature>
<comment type="caution">
    <text evidence="3">The sequence shown here is derived from an EMBL/GenBank/DDBJ whole genome shotgun (WGS) entry which is preliminary data.</text>
</comment>
<dbReference type="AlphaFoldDB" id="A0A9P6PPB3"/>
<feature type="region of interest" description="Disordered" evidence="1">
    <location>
        <begin position="453"/>
        <end position="478"/>
    </location>
</feature>
<dbReference type="SUPFAM" id="SSF50729">
    <property type="entry name" value="PH domain-like"/>
    <property type="match status" value="1"/>
</dbReference>
<name>A0A9P6PPB3_9FUNG</name>
<dbReference type="Proteomes" id="UP000807716">
    <property type="component" value="Unassembled WGS sequence"/>
</dbReference>
<sequence>VQGYSVKEQMAQVRLSDRQEQLVQPPVTGWKTCAFMPRSTLSLSMTEASPSTGILFIRVVSIKEFLLSVPSTHTMISVRVDTGRERVDTDFVAIDKAEMLLGQEFCVPIFEDTTLTLTVHLMQAPHLFDDDDDVSAENYRLLTNLMNRASPTPSQSSISPPSTASTSTPSTPSTFGTVGGGVGGLGSGSGRLGRLLRSKLRSKHSHKGRDKHGHHGNYDNTPSSSPSSSVYRAAYGRGSPTTTIETSSSCETPPRDRATVSLCQHALFDDELCIAKSAVRFRDLRDSCENEVTMADFEAFNNWYGPNVDRKNKTSEDFSMLDDVNHDDDDDNDGGSGGRREAAASQREEAMMVAKIGTKICFIPGIALEPEDALLDRSEDLDGGLDDEGEPVRREPYNLRECAQAERYFAWNRRHICEGKLFYMTEDSRIWRRETFIMMGCRIWRHLEDVKGGTENTGGSEEQQHVQQQQAQQQQRKEGGKYLDLEDLDRVQTVKGSYSACPLFALSNQAKMIEQGVYDAQDTQDELSAGSFLPLKNGFRLWFKNGFTQDFYADDDKDAEEWVALILEVCRGRPPRPIWL</sequence>
<evidence type="ECO:0000256" key="1">
    <source>
        <dbReference type="SAM" id="MobiDB-lite"/>
    </source>
</evidence>
<dbReference type="OrthoDB" id="2123378at2759"/>
<organism evidence="3 4">
    <name type="scientific">Actinomortierella ambigua</name>
    <dbReference type="NCBI Taxonomy" id="1343610"/>
    <lineage>
        <taxon>Eukaryota</taxon>
        <taxon>Fungi</taxon>
        <taxon>Fungi incertae sedis</taxon>
        <taxon>Mucoromycota</taxon>
        <taxon>Mortierellomycotina</taxon>
        <taxon>Mortierellomycetes</taxon>
        <taxon>Mortierellales</taxon>
        <taxon>Mortierellaceae</taxon>
        <taxon>Actinomortierella</taxon>
    </lineage>
</organism>
<feature type="compositionally biased region" description="Low complexity" evidence="1">
    <location>
        <begin position="465"/>
        <end position="474"/>
    </location>
</feature>